<dbReference type="PANTHER" id="PTHR30204:SF58">
    <property type="entry name" value="HTH-TYPE TRANSCRIPTIONAL REGULATOR YFMP"/>
    <property type="match status" value="1"/>
</dbReference>
<dbReference type="EMBL" id="MDKC01000013">
    <property type="protein sequence ID" value="ODG91893.1"/>
    <property type="molecule type" value="Genomic_DNA"/>
</dbReference>
<gene>
    <name evidence="4" type="ORF">BED47_05280</name>
</gene>
<organism evidence="4 5">
    <name type="scientific">Gottfriedia luciferensis</name>
    <dbReference type="NCBI Taxonomy" id="178774"/>
    <lineage>
        <taxon>Bacteria</taxon>
        <taxon>Bacillati</taxon>
        <taxon>Bacillota</taxon>
        <taxon>Bacilli</taxon>
        <taxon>Bacillales</taxon>
        <taxon>Bacillaceae</taxon>
        <taxon>Gottfriedia</taxon>
    </lineage>
</organism>
<sequence>MKVKSKSKGGNELLYKIDEVAKECGLTKRSIRYYEEIGLISPPERSEGGFRLYSDLHIERLKKIMNVRDVLGFSLQEVQEYMAISEAFEEFRLQYRENKEKMNEDERKEKLLGAEAILAQQLQMIDEKLKKMNDIRDEMNEMYQRVKKALEQ</sequence>
<keyword evidence="2" id="KW-0175">Coiled coil</keyword>
<dbReference type="PROSITE" id="PS50937">
    <property type="entry name" value="HTH_MERR_2"/>
    <property type="match status" value="1"/>
</dbReference>
<dbReference type="SUPFAM" id="SSF46955">
    <property type="entry name" value="Putative DNA-binding domain"/>
    <property type="match status" value="1"/>
</dbReference>
<name>A0ABX2ZXV7_9BACI</name>
<evidence type="ECO:0000313" key="5">
    <source>
        <dbReference type="Proteomes" id="UP000094580"/>
    </source>
</evidence>
<feature type="domain" description="HTH merR-type" evidence="3">
    <location>
        <begin position="14"/>
        <end position="84"/>
    </location>
</feature>
<evidence type="ECO:0000259" key="3">
    <source>
        <dbReference type="PROSITE" id="PS50937"/>
    </source>
</evidence>
<evidence type="ECO:0000256" key="2">
    <source>
        <dbReference type="SAM" id="Coils"/>
    </source>
</evidence>
<comment type="caution">
    <text evidence="4">The sequence shown here is derived from an EMBL/GenBank/DDBJ whole genome shotgun (WGS) entry which is preliminary data.</text>
</comment>
<dbReference type="Pfam" id="PF13411">
    <property type="entry name" value="MerR_1"/>
    <property type="match status" value="1"/>
</dbReference>
<evidence type="ECO:0000313" key="4">
    <source>
        <dbReference type="EMBL" id="ODG91893.1"/>
    </source>
</evidence>
<proteinExistence type="predicted"/>
<protein>
    <recommendedName>
        <fullName evidence="3">HTH merR-type domain-containing protein</fullName>
    </recommendedName>
</protein>
<evidence type="ECO:0000256" key="1">
    <source>
        <dbReference type="ARBA" id="ARBA00023125"/>
    </source>
</evidence>
<reference evidence="4 5" key="1">
    <citation type="submission" date="2016-07" db="EMBL/GenBank/DDBJ databases">
        <authorList>
            <person name="Townsley L."/>
            <person name="Shank E.A."/>
        </authorList>
    </citation>
    <scope>NUCLEOTIDE SEQUENCE [LARGE SCALE GENOMIC DNA]</scope>
    <source>
        <strain evidence="4 5">CH01</strain>
    </source>
</reference>
<dbReference type="InterPro" id="IPR009061">
    <property type="entry name" value="DNA-bd_dom_put_sf"/>
</dbReference>
<keyword evidence="5" id="KW-1185">Reference proteome</keyword>
<feature type="coiled-coil region" evidence="2">
    <location>
        <begin position="88"/>
        <end position="152"/>
    </location>
</feature>
<dbReference type="Proteomes" id="UP000094580">
    <property type="component" value="Unassembled WGS sequence"/>
</dbReference>
<dbReference type="InterPro" id="IPR000551">
    <property type="entry name" value="MerR-type_HTH_dom"/>
</dbReference>
<accession>A0ABX2ZXV7</accession>
<dbReference type="Gene3D" id="1.10.1660.10">
    <property type="match status" value="1"/>
</dbReference>
<dbReference type="SMART" id="SM00422">
    <property type="entry name" value="HTH_MERR"/>
    <property type="match status" value="1"/>
</dbReference>
<keyword evidence="1" id="KW-0238">DNA-binding</keyword>
<dbReference type="PANTHER" id="PTHR30204">
    <property type="entry name" value="REDOX-CYCLING DRUG-SENSING TRANSCRIPTIONAL ACTIVATOR SOXR"/>
    <property type="match status" value="1"/>
</dbReference>
<dbReference type="InterPro" id="IPR047057">
    <property type="entry name" value="MerR_fam"/>
</dbReference>